<reference evidence="1" key="2">
    <citation type="submission" date="2021-04" db="EMBL/GenBank/DDBJ databases">
        <authorList>
            <person name="Podell S."/>
        </authorList>
    </citation>
    <scope>NUCLEOTIDE SEQUENCE</scope>
    <source>
        <strain evidence="1">Hildebrandi</strain>
    </source>
</reference>
<reference evidence="1" key="1">
    <citation type="journal article" date="2021" name="Sci. Rep.">
        <title>Diploid genomic architecture of Nitzschia inconspicua, an elite biomass production diatom.</title>
        <authorList>
            <person name="Oliver A."/>
            <person name="Podell S."/>
            <person name="Pinowska A."/>
            <person name="Traller J.C."/>
            <person name="Smith S.R."/>
            <person name="McClure R."/>
            <person name="Beliaev A."/>
            <person name="Bohutskyi P."/>
            <person name="Hill E.A."/>
            <person name="Rabines A."/>
            <person name="Zheng H."/>
            <person name="Allen L.Z."/>
            <person name="Kuo A."/>
            <person name="Grigoriev I.V."/>
            <person name="Allen A.E."/>
            <person name="Hazlebeck D."/>
            <person name="Allen E.E."/>
        </authorList>
    </citation>
    <scope>NUCLEOTIDE SEQUENCE</scope>
    <source>
        <strain evidence="1">Hildebrandi</strain>
    </source>
</reference>
<keyword evidence="2" id="KW-1185">Reference proteome</keyword>
<gene>
    <name evidence="1" type="ORF">IV203_029104</name>
</gene>
<proteinExistence type="predicted"/>
<sequence>MSPASFQYWITKCWMERSRTFGGNPSIDHLKGLHIVLINGGRHLLREAKICKDETKVFCCFGSGYSGKEFCLGGGNRCGRLGLGTISNGVTGKGEGISDSRTAISFVVGIGSFNDAASWSGSMNGKPEKPVSTVYGGRGRDGRVKSTWSFWK</sequence>
<dbReference type="Proteomes" id="UP000693970">
    <property type="component" value="Unassembled WGS sequence"/>
</dbReference>
<evidence type="ECO:0000313" key="1">
    <source>
        <dbReference type="EMBL" id="KAG7366434.1"/>
    </source>
</evidence>
<organism evidence="1 2">
    <name type="scientific">Nitzschia inconspicua</name>
    <dbReference type="NCBI Taxonomy" id="303405"/>
    <lineage>
        <taxon>Eukaryota</taxon>
        <taxon>Sar</taxon>
        <taxon>Stramenopiles</taxon>
        <taxon>Ochrophyta</taxon>
        <taxon>Bacillariophyta</taxon>
        <taxon>Bacillariophyceae</taxon>
        <taxon>Bacillariophycidae</taxon>
        <taxon>Bacillariales</taxon>
        <taxon>Bacillariaceae</taxon>
        <taxon>Nitzschia</taxon>
    </lineage>
</organism>
<dbReference type="AlphaFoldDB" id="A0A9K3Q2Z7"/>
<protein>
    <submittedName>
        <fullName evidence="1">Uncharacterized protein</fullName>
    </submittedName>
</protein>
<accession>A0A9K3Q2Z7</accession>
<comment type="caution">
    <text evidence="1">The sequence shown here is derived from an EMBL/GenBank/DDBJ whole genome shotgun (WGS) entry which is preliminary data.</text>
</comment>
<dbReference type="EMBL" id="JAGRRH010000007">
    <property type="protein sequence ID" value="KAG7366434.1"/>
    <property type="molecule type" value="Genomic_DNA"/>
</dbReference>
<name>A0A9K3Q2Z7_9STRA</name>
<evidence type="ECO:0000313" key="2">
    <source>
        <dbReference type="Proteomes" id="UP000693970"/>
    </source>
</evidence>